<accession>A0AAV3RJ79</accession>
<proteinExistence type="predicted"/>
<evidence type="ECO:0008006" key="3">
    <source>
        <dbReference type="Google" id="ProtNLM"/>
    </source>
</evidence>
<evidence type="ECO:0000313" key="1">
    <source>
        <dbReference type="EMBL" id="GAA0175083.1"/>
    </source>
</evidence>
<dbReference type="EMBL" id="BAABME010009391">
    <property type="protein sequence ID" value="GAA0175083.1"/>
    <property type="molecule type" value="Genomic_DNA"/>
</dbReference>
<name>A0AAV3RJ79_LITER</name>
<organism evidence="1 2">
    <name type="scientific">Lithospermum erythrorhizon</name>
    <name type="common">Purple gromwell</name>
    <name type="synonym">Lithospermum officinale var. erythrorhizon</name>
    <dbReference type="NCBI Taxonomy" id="34254"/>
    <lineage>
        <taxon>Eukaryota</taxon>
        <taxon>Viridiplantae</taxon>
        <taxon>Streptophyta</taxon>
        <taxon>Embryophyta</taxon>
        <taxon>Tracheophyta</taxon>
        <taxon>Spermatophyta</taxon>
        <taxon>Magnoliopsida</taxon>
        <taxon>eudicotyledons</taxon>
        <taxon>Gunneridae</taxon>
        <taxon>Pentapetalae</taxon>
        <taxon>asterids</taxon>
        <taxon>lamiids</taxon>
        <taxon>Boraginales</taxon>
        <taxon>Boraginaceae</taxon>
        <taxon>Boraginoideae</taxon>
        <taxon>Lithospermeae</taxon>
        <taxon>Lithospermum</taxon>
    </lineage>
</organism>
<gene>
    <name evidence="1" type="ORF">LIER_28334</name>
</gene>
<keyword evidence="2" id="KW-1185">Reference proteome</keyword>
<protein>
    <recommendedName>
        <fullName evidence="3">Secreted protein</fullName>
    </recommendedName>
</protein>
<dbReference type="AlphaFoldDB" id="A0AAV3RJ79"/>
<reference evidence="1 2" key="1">
    <citation type="submission" date="2024-01" db="EMBL/GenBank/DDBJ databases">
        <title>The complete chloroplast genome sequence of Lithospermum erythrorhizon: insights into the phylogenetic relationship among Boraginaceae species and the maternal lineages of purple gromwells.</title>
        <authorList>
            <person name="Okada T."/>
            <person name="Watanabe K."/>
        </authorList>
    </citation>
    <scope>NUCLEOTIDE SEQUENCE [LARGE SCALE GENOMIC DNA]</scope>
</reference>
<sequence length="81" mass="9320">MQIEFQVVMKLALRAVIVFTLDGVATISWKSVKQTCITRSIMEYKFIALELAGQEVDWLSNLLTYVSFWGKWTPVSFHCDS</sequence>
<comment type="caution">
    <text evidence="1">The sequence shown here is derived from an EMBL/GenBank/DDBJ whole genome shotgun (WGS) entry which is preliminary data.</text>
</comment>
<evidence type="ECO:0000313" key="2">
    <source>
        <dbReference type="Proteomes" id="UP001454036"/>
    </source>
</evidence>
<dbReference type="Proteomes" id="UP001454036">
    <property type="component" value="Unassembled WGS sequence"/>
</dbReference>